<dbReference type="Proteomes" id="UP000233742">
    <property type="component" value="Chromosome"/>
</dbReference>
<dbReference type="PANTHER" id="PTHR38342:SF2">
    <property type="entry name" value="INNER MEMBRANE OR EXPORTED"/>
    <property type="match status" value="1"/>
</dbReference>
<evidence type="ECO:0000313" key="4">
    <source>
        <dbReference type="Proteomes" id="UP000233742"/>
    </source>
</evidence>
<dbReference type="PANTHER" id="PTHR38342">
    <property type="entry name" value="SLR5037 PROTEIN"/>
    <property type="match status" value="1"/>
</dbReference>
<proteinExistence type="predicted"/>
<gene>
    <name evidence="3" type="ORF">CUV01_15630</name>
</gene>
<sequence length="155" mass="15789">MKRIALPAALAAFAALTPAHAAEDDIMMRESDADVPATVERLVTAIEGAGATVFATVDHGAGAQSVGTDIGASQLVIFGNPEAGTPVMELNRLAGLMLPLKMLVYEDAEGKVWVAHEDIGDVLDELDGIDDDAEALAPLNGALEKLSAAAAGSPG</sequence>
<evidence type="ECO:0000259" key="2">
    <source>
        <dbReference type="Pfam" id="PF03625"/>
    </source>
</evidence>
<organism evidence="3 4">
    <name type="scientific">Paracoccus tegillarcae</name>
    <dbReference type="NCBI Taxonomy" id="1529068"/>
    <lineage>
        <taxon>Bacteria</taxon>
        <taxon>Pseudomonadati</taxon>
        <taxon>Pseudomonadota</taxon>
        <taxon>Alphaproteobacteria</taxon>
        <taxon>Rhodobacterales</taxon>
        <taxon>Paracoccaceae</taxon>
        <taxon>Paracoccus</taxon>
    </lineage>
</organism>
<keyword evidence="4" id="KW-1185">Reference proteome</keyword>
<feature type="signal peptide" evidence="1">
    <location>
        <begin position="1"/>
        <end position="21"/>
    </location>
</feature>
<dbReference type="Pfam" id="PF03625">
    <property type="entry name" value="DUF302"/>
    <property type="match status" value="1"/>
</dbReference>
<protein>
    <submittedName>
        <fullName evidence="3">Camphor resistance protein CrcB</fullName>
    </submittedName>
</protein>
<dbReference type="EMBL" id="CP025408">
    <property type="protein sequence ID" value="AUH34624.1"/>
    <property type="molecule type" value="Genomic_DNA"/>
</dbReference>
<evidence type="ECO:0000313" key="3">
    <source>
        <dbReference type="EMBL" id="AUH34624.1"/>
    </source>
</evidence>
<dbReference type="InterPro" id="IPR005180">
    <property type="entry name" value="DUF302"/>
</dbReference>
<dbReference type="KEGG" id="paro:CUV01_15630"/>
<accession>A0A2K9EZ92</accession>
<dbReference type="OrthoDB" id="9799367at2"/>
<dbReference type="Gene3D" id="3.30.310.70">
    <property type="entry name" value="TT1751-like domain"/>
    <property type="match status" value="1"/>
</dbReference>
<feature type="chain" id="PRO_5014772186" evidence="1">
    <location>
        <begin position="22"/>
        <end position="155"/>
    </location>
</feature>
<dbReference type="SUPFAM" id="SSF103247">
    <property type="entry name" value="TT1751-like"/>
    <property type="match status" value="1"/>
</dbReference>
<evidence type="ECO:0000256" key="1">
    <source>
        <dbReference type="SAM" id="SignalP"/>
    </source>
</evidence>
<dbReference type="AlphaFoldDB" id="A0A2K9EZ92"/>
<reference evidence="3 4" key="1">
    <citation type="submission" date="2017-12" db="EMBL/GenBank/DDBJ databases">
        <authorList>
            <person name="Hurst M.R.H."/>
        </authorList>
    </citation>
    <scope>NUCLEOTIDE SEQUENCE [LARGE SCALE GENOMIC DNA]</scope>
    <source>
        <strain evidence="3 4">BM15</strain>
    </source>
</reference>
<feature type="domain" description="DUF302" evidence="2">
    <location>
        <begin position="57"/>
        <end position="118"/>
    </location>
</feature>
<name>A0A2K9EZ92_9RHOB</name>
<keyword evidence="1" id="KW-0732">Signal</keyword>
<dbReference type="InterPro" id="IPR035923">
    <property type="entry name" value="TT1751-like_sf"/>
</dbReference>
<dbReference type="RefSeq" id="WP_101461285.1">
    <property type="nucleotide sequence ID" value="NZ_CP025408.1"/>
</dbReference>
<dbReference type="CDD" id="cd14797">
    <property type="entry name" value="DUF302"/>
    <property type="match status" value="1"/>
</dbReference>